<reference evidence="1" key="1">
    <citation type="submission" date="2018-05" db="EMBL/GenBank/DDBJ databases">
        <authorList>
            <person name="Lanie J.A."/>
            <person name="Ng W.-L."/>
            <person name="Kazmierczak K.M."/>
            <person name="Andrzejewski T.M."/>
            <person name="Davidsen T.M."/>
            <person name="Wayne K.J."/>
            <person name="Tettelin H."/>
            <person name="Glass J.I."/>
            <person name="Rusch D."/>
            <person name="Podicherti R."/>
            <person name="Tsui H.-C.T."/>
            <person name="Winkler M.E."/>
        </authorList>
    </citation>
    <scope>NUCLEOTIDE SEQUENCE</scope>
</reference>
<proteinExistence type="predicted"/>
<dbReference type="EMBL" id="UINC01164798">
    <property type="protein sequence ID" value="SVD65834.1"/>
    <property type="molecule type" value="Genomic_DNA"/>
</dbReference>
<gene>
    <name evidence="1" type="ORF">METZ01_LOCUS418688</name>
</gene>
<sequence>MTSLRPIGKSAENDKIQDLFIKSVQNIEKPIKFSLTQFDDDNVEEYLIKNKINCYFSNIEKKKLPRDKKYSNKLMLENGLNQFL</sequence>
<protein>
    <submittedName>
        <fullName evidence="1">Uncharacterized protein</fullName>
    </submittedName>
</protein>
<feature type="non-terminal residue" evidence="1">
    <location>
        <position position="84"/>
    </location>
</feature>
<name>A0A382X4N4_9ZZZZ</name>
<organism evidence="1">
    <name type="scientific">marine metagenome</name>
    <dbReference type="NCBI Taxonomy" id="408172"/>
    <lineage>
        <taxon>unclassified sequences</taxon>
        <taxon>metagenomes</taxon>
        <taxon>ecological metagenomes</taxon>
    </lineage>
</organism>
<accession>A0A382X4N4</accession>
<dbReference type="AlphaFoldDB" id="A0A382X4N4"/>
<evidence type="ECO:0000313" key="1">
    <source>
        <dbReference type="EMBL" id="SVD65834.1"/>
    </source>
</evidence>